<keyword evidence="4" id="KW-1015">Disulfide bond</keyword>
<organism evidence="6 7">
    <name type="scientific">Ataeniobius toweri</name>
    <dbReference type="NCBI Taxonomy" id="208326"/>
    <lineage>
        <taxon>Eukaryota</taxon>
        <taxon>Metazoa</taxon>
        <taxon>Chordata</taxon>
        <taxon>Craniata</taxon>
        <taxon>Vertebrata</taxon>
        <taxon>Euteleostomi</taxon>
        <taxon>Actinopterygii</taxon>
        <taxon>Neopterygii</taxon>
        <taxon>Teleostei</taxon>
        <taxon>Neoteleostei</taxon>
        <taxon>Acanthomorphata</taxon>
        <taxon>Ovalentaria</taxon>
        <taxon>Atherinomorphae</taxon>
        <taxon>Cyprinodontiformes</taxon>
        <taxon>Goodeidae</taxon>
        <taxon>Ataeniobius</taxon>
    </lineage>
</organism>
<evidence type="ECO:0000313" key="6">
    <source>
        <dbReference type="EMBL" id="MED6240722.1"/>
    </source>
</evidence>
<dbReference type="InterPro" id="IPR001548">
    <property type="entry name" value="Peptidase_M2"/>
</dbReference>
<comment type="caution">
    <text evidence="6">The sequence shown here is derived from an EMBL/GenBank/DDBJ whole genome shotgun (WGS) entry which is preliminary data.</text>
</comment>
<proteinExistence type="inferred from homology"/>
<feature type="non-terminal residue" evidence="6">
    <location>
        <position position="1"/>
    </location>
</feature>
<evidence type="ECO:0000256" key="4">
    <source>
        <dbReference type="ARBA" id="ARBA00023157"/>
    </source>
</evidence>
<dbReference type="Pfam" id="PF01401">
    <property type="entry name" value="Peptidase_M2"/>
    <property type="match status" value="1"/>
</dbReference>
<dbReference type="Proteomes" id="UP001345963">
    <property type="component" value="Unassembled WGS sequence"/>
</dbReference>
<gene>
    <name evidence="6" type="ORF">ATANTOWER_026673</name>
</gene>
<comment type="cofactor">
    <cofactor evidence="1">
        <name>chloride</name>
        <dbReference type="ChEBI" id="CHEBI:17996"/>
    </cofactor>
</comment>
<evidence type="ECO:0000256" key="1">
    <source>
        <dbReference type="ARBA" id="ARBA00001923"/>
    </source>
</evidence>
<feature type="non-terminal residue" evidence="6">
    <location>
        <position position="78"/>
    </location>
</feature>
<sequence length="78" mass="8887">VAARLEYQGFSEAWAMKAKQVFSNEVLTSLPEKDRRLIKNLKVLGAANLPQPEREEYNTILSIMTSIYSTSRVYPLPN</sequence>
<evidence type="ECO:0000256" key="2">
    <source>
        <dbReference type="ARBA" id="ARBA00008139"/>
    </source>
</evidence>
<keyword evidence="3" id="KW-0732">Signal</keyword>
<dbReference type="EMBL" id="JAHUTI010026026">
    <property type="protein sequence ID" value="MED6240722.1"/>
    <property type="molecule type" value="Genomic_DNA"/>
</dbReference>
<reference evidence="6 7" key="1">
    <citation type="submission" date="2021-07" db="EMBL/GenBank/DDBJ databases">
        <authorList>
            <person name="Palmer J.M."/>
        </authorList>
    </citation>
    <scope>NUCLEOTIDE SEQUENCE [LARGE SCALE GENOMIC DNA]</scope>
    <source>
        <strain evidence="6 7">AT_MEX2019</strain>
        <tissue evidence="6">Muscle</tissue>
    </source>
</reference>
<accession>A0ABU7AR90</accession>
<protein>
    <submittedName>
        <fullName evidence="6">Uncharacterized protein</fullName>
    </submittedName>
</protein>
<name>A0ABU7AR90_9TELE</name>
<keyword evidence="5" id="KW-0325">Glycoprotein</keyword>
<comment type="similarity">
    <text evidence="2">Belongs to the peptidase M2 family.</text>
</comment>
<evidence type="ECO:0000313" key="7">
    <source>
        <dbReference type="Proteomes" id="UP001345963"/>
    </source>
</evidence>
<keyword evidence="7" id="KW-1185">Reference proteome</keyword>
<evidence type="ECO:0000256" key="3">
    <source>
        <dbReference type="ARBA" id="ARBA00022729"/>
    </source>
</evidence>
<evidence type="ECO:0000256" key="5">
    <source>
        <dbReference type="ARBA" id="ARBA00023180"/>
    </source>
</evidence>